<dbReference type="Pfam" id="PF05097">
    <property type="entry name" value="DUF688"/>
    <property type="match status" value="1"/>
</dbReference>
<feature type="compositionally biased region" description="Basic residues" evidence="1">
    <location>
        <begin position="254"/>
        <end position="264"/>
    </location>
</feature>
<feature type="compositionally biased region" description="Pro residues" evidence="1">
    <location>
        <begin position="8"/>
        <end position="20"/>
    </location>
</feature>
<dbReference type="Proteomes" id="UP000059680">
    <property type="component" value="Chromosome 5"/>
</dbReference>
<dbReference type="eggNOG" id="ENOG502RZ67">
    <property type="taxonomic scope" value="Eukaryota"/>
</dbReference>
<feature type="compositionally biased region" description="Basic and acidic residues" evidence="1">
    <location>
        <begin position="381"/>
        <end position="393"/>
    </location>
</feature>
<dbReference type="PANTHER" id="PTHR35829:SF3">
    <property type="entry name" value="OS05G0470900 PROTEIN"/>
    <property type="match status" value="1"/>
</dbReference>
<dbReference type="Gramene" id="Os05t0470900-00">
    <property type="protein sequence ID" value="Os05t0470900-00"/>
    <property type="gene ID" value="Os05g0470900"/>
</dbReference>
<feature type="non-terminal residue" evidence="2">
    <location>
        <position position="1"/>
    </location>
</feature>
<dbReference type="PaxDb" id="39947-A0A0N7KKY2"/>
<dbReference type="EMBL" id="AP014961">
    <property type="protein sequence ID" value="BAS94489.1"/>
    <property type="molecule type" value="Genomic_DNA"/>
</dbReference>
<feature type="compositionally biased region" description="Basic residues" evidence="1">
    <location>
        <begin position="52"/>
        <end position="62"/>
    </location>
</feature>
<feature type="region of interest" description="Disordered" evidence="1">
    <location>
        <begin position="155"/>
        <end position="177"/>
    </location>
</feature>
<protein>
    <submittedName>
        <fullName evidence="2">Os05g0470900 protein</fullName>
    </submittedName>
</protein>
<dbReference type="FunCoup" id="A0A0N7KKY2">
    <property type="interactions" value="3"/>
</dbReference>
<name>A0A0N7KKY2_ORYSJ</name>
<feature type="compositionally biased region" description="Low complexity" evidence="1">
    <location>
        <begin position="463"/>
        <end position="473"/>
    </location>
</feature>
<keyword evidence="3" id="KW-1185">Reference proteome</keyword>
<feature type="compositionally biased region" description="Low complexity" evidence="1">
    <location>
        <begin position="356"/>
        <end position="369"/>
    </location>
</feature>
<proteinExistence type="predicted"/>
<feature type="region of interest" description="Disordered" evidence="1">
    <location>
        <begin position="247"/>
        <end position="332"/>
    </location>
</feature>
<dbReference type="AlphaFoldDB" id="A0A0N7KKY2"/>
<evidence type="ECO:0000313" key="3">
    <source>
        <dbReference type="Proteomes" id="UP000059680"/>
    </source>
</evidence>
<feature type="region of interest" description="Disordered" evidence="1">
    <location>
        <begin position="42"/>
        <end position="70"/>
    </location>
</feature>
<reference evidence="3" key="1">
    <citation type="journal article" date="2005" name="Nature">
        <title>The map-based sequence of the rice genome.</title>
        <authorList>
            <consortium name="International rice genome sequencing project (IRGSP)"/>
            <person name="Matsumoto T."/>
            <person name="Wu J."/>
            <person name="Kanamori H."/>
            <person name="Katayose Y."/>
            <person name="Fujisawa M."/>
            <person name="Namiki N."/>
            <person name="Mizuno H."/>
            <person name="Yamamoto K."/>
            <person name="Antonio B.A."/>
            <person name="Baba T."/>
            <person name="Sakata K."/>
            <person name="Nagamura Y."/>
            <person name="Aoki H."/>
            <person name="Arikawa K."/>
            <person name="Arita K."/>
            <person name="Bito T."/>
            <person name="Chiden Y."/>
            <person name="Fujitsuka N."/>
            <person name="Fukunaka R."/>
            <person name="Hamada M."/>
            <person name="Harada C."/>
            <person name="Hayashi A."/>
            <person name="Hijishita S."/>
            <person name="Honda M."/>
            <person name="Hosokawa S."/>
            <person name="Ichikawa Y."/>
            <person name="Idonuma A."/>
            <person name="Iijima M."/>
            <person name="Ikeda M."/>
            <person name="Ikeno M."/>
            <person name="Ito K."/>
            <person name="Ito S."/>
            <person name="Ito T."/>
            <person name="Ito Y."/>
            <person name="Ito Y."/>
            <person name="Iwabuchi A."/>
            <person name="Kamiya K."/>
            <person name="Karasawa W."/>
            <person name="Kurita K."/>
            <person name="Katagiri S."/>
            <person name="Kikuta A."/>
            <person name="Kobayashi H."/>
            <person name="Kobayashi N."/>
            <person name="Machita K."/>
            <person name="Maehara T."/>
            <person name="Masukawa M."/>
            <person name="Mizubayashi T."/>
            <person name="Mukai Y."/>
            <person name="Nagasaki H."/>
            <person name="Nagata Y."/>
            <person name="Naito S."/>
            <person name="Nakashima M."/>
            <person name="Nakama Y."/>
            <person name="Nakamichi Y."/>
            <person name="Nakamura M."/>
            <person name="Meguro A."/>
            <person name="Negishi M."/>
            <person name="Ohta I."/>
            <person name="Ohta T."/>
            <person name="Okamoto M."/>
            <person name="Ono N."/>
            <person name="Saji S."/>
            <person name="Sakaguchi M."/>
            <person name="Sakai K."/>
            <person name="Shibata M."/>
            <person name="Shimokawa T."/>
            <person name="Song J."/>
            <person name="Takazaki Y."/>
            <person name="Terasawa K."/>
            <person name="Tsugane M."/>
            <person name="Tsuji K."/>
            <person name="Ueda S."/>
            <person name="Waki K."/>
            <person name="Yamagata H."/>
            <person name="Yamamoto M."/>
            <person name="Yamamoto S."/>
            <person name="Yamane H."/>
            <person name="Yoshiki S."/>
            <person name="Yoshihara R."/>
            <person name="Yukawa K."/>
            <person name="Zhong H."/>
            <person name="Yano M."/>
            <person name="Yuan Q."/>
            <person name="Ouyang S."/>
            <person name="Liu J."/>
            <person name="Jones K.M."/>
            <person name="Gansberger K."/>
            <person name="Moffat K."/>
            <person name="Hill J."/>
            <person name="Bera J."/>
            <person name="Fadrosh D."/>
            <person name="Jin S."/>
            <person name="Johri S."/>
            <person name="Kim M."/>
            <person name="Overton L."/>
            <person name="Reardon M."/>
            <person name="Tsitrin T."/>
            <person name="Vuong H."/>
            <person name="Weaver B."/>
            <person name="Ciecko A."/>
            <person name="Tallon L."/>
            <person name="Jackson J."/>
            <person name="Pai G."/>
            <person name="Aken S.V."/>
            <person name="Utterback T."/>
            <person name="Reidmuller S."/>
            <person name="Feldblyum T."/>
            <person name="Hsiao J."/>
            <person name="Zismann V."/>
            <person name="Iobst S."/>
            <person name="de Vazeille A.R."/>
            <person name="Buell C.R."/>
            <person name="Ying K."/>
            <person name="Li Y."/>
            <person name="Lu T."/>
            <person name="Huang Y."/>
            <person name="Zhao Q."/>
            <person name="Feng Q."/>
            <person name="Zhang L."/>
            <person name="Zhu J."/>
            <person name="Weng Q."/>
            <person name="Mu J."/>
            <person name="Lu Y."/>
            <person name="Fan D."/>
            <person name="Liu Y."/>
            <person name="Guan J."/>
            <person name="Zhang Y."/>
            <person name="Yu S."/>
            <person name="Liu X."/>
            <person name="Zhang Y."/>
            <person name="Hong G."/>
            <person name="Han B."/>
            <person name="Choisne N."/>
            <person name="Demange N."/>
            <person name="Orjeda G."/>
            <person name="Samain S."/>
            <person name="Cattolico L."/>
            <person name="Pelletier E."/>
            <person name="Couloux A."/>
            <person name="Segurens B."/>
            <person name="Wincker P."/>
            <person name="D'Hont A."/>
            <person name="Scarpelli C."/>
            <person name="Weissenbach J."/>
            <person name="Salanoubat M."/>
            <person name="Quetier F."/>
            <person name="Yu Y."/>
            <person name="Kim H.R."/>
            <person name="Rambo T."/>
            <person name="Currie J."/>
            <person name="Collura K."/>
            <person name="Luo M."/>
            <person name="Yang T."/>
            <person name="Ammiraju J.S.S."/>
            <person name="Engler F."/>
            <person name="Soderlund C."/>
            <person name="Wing R.A."/>
            <person name="Palmer L.E."/>
            <person name="de la Bastide M."/>
            <person name="Spiegel L."/>
            <person name="Nascimento L."/>
            <person name="Zutavern T."/>
            <person name="O'Shaughnessy A."/>
            <person name="Dike S."/>
            <person name="Dedhia N."/>
            <person name="Preston R."/>
            <person name="Balija V."/>
            <person name="McCombie W.R."/>
            <person name="Chow T."/>
            <person name="Chen H."/>
            <person name="Chung M."/>
            <person name="Chen C."/>
            <person name="Shaw J."/>
            <person name="Wu H."/>
            <person name="Hsiao K."/>
            <person name="Chao Y."/>
            <person name="Chu M."/>
            <person name="Cheng C."/>
            <person name="Hour A."/>
            <person name="Lee P."/>
            <person name="Lin S."/>
            <person name="Lin Y."/>
            <person name="Liou J."/>
            <person name="Liu S."/>
            <person name="Hsing Y."/>
            <person name="Raghuvanshi S."/>
            <person name="Mohanty A."/>
            <person name="Bharti A.K."/>
            <person name="Gaur A."/>
            <person name="Gupta V."/>
            <person name="Kumar D."/>
            <person name="Ravi V."/>
            <person name="Vij S."/>
            <person name="Kapur A."/>
            <person name="Khurana P."/>
            <person name="Khurana P."/>
            <person name="Khurana J.P."/>
            <person name="Tyagi A.K."/>
            <person name="Gaikwad K."/>
            <person name="Singh A."/>
            <person name="Dalal V."/>
            <person name="Srivastava S."/>
            <person name="Dixit A."/>
            <person name="Pal A.K."/>
            <person name="Ghazi I.A."/>
            <person name="Yadav M."/>
            <person name="Pandit A."/>
            <person name="Bhargava A."/>
            <person name="Sureshbabu K."/>
            <person name="Batra K."/>
            <person name="Sharma T.R."/>
            <person name="Mohapatra T."/>
            <person name="Singh N.K."/>
            <person name="Messing J."/>
            <person name="Nelson A.B."/>
            <person name="Fuks G."/>
            <person name="Kavchok S."/>
            <person name="Keizer G."/>
            <person name="Linton E."/>
            <person name="Llaca V."/>
            <person name="Song R."/>
            <person name="Tanyolac B."/>
            <person name="Young S."/>
            <person name="Ho-Il K."/>
            <person name="Hahn J.H."/>
            <person name="Sangsakoo G."/>
            <person name="Vanavichit A."/>
            <person name="de Mattos Luiz.A.T."/>
            <person name="Zimmer P.D."/>
            <person name="Malone G."/>
            <person name="Dellagostin O."/>
            <person name="de Oliveira A.C."/>
            <person name="Bevan M."/>
            <person name="Bancroft I."/>
            <person name="Minx P."/>
            <person name="Cordum H."/>
            <person name="Wilson R."/>
            <person name="Cheng Z."/>
            <person name="Jin W."/>
            <person name="Jiang J."/>
            <person name="Leong S.A."/>
            <person name="Iwama H."/>
            <person name="Gojobori T."/>
            <person name="Itoh T."/>
            <person name="Niimura Y."/>
            <person name="Fujii Y."/>
            <person name="Habara T."/>
            <person name="Sakai H."/>
            <person name="Sato Y."/>
            <person name="Wilson G."/>
            <person name="Kumar K."/>
            <person name="McCouch S."/>
            <person name="Juretic N."/>
            <person name="Hoen D."/>
            <person name="Wright S."/>
            <person name="Bruskiewich R."/>
            <person name="Bureau T."/>
            <person name="Miyao A."/>
            <person name="Hirochika H."/>
            <person name="Nishikawa T."/>
            <person name="Kadowaki K."/>
            <person name="Sugiura M."/>
            <person name="Burr B."/>
            <person name="Sasaki T."/>
        </authorList>
    </citation>
    <scope>NUCLEOTIDE SEQUENCE [LARGE SCALE GENOMIC DNA]</scope>
    <source>
        <strain evidence="3">cv. Nipponbare</strain>
    </source>
</reference>
<feature type="region of interest" description="Disordered" evidence="1">
    <location>
        <begin position="1"/>
        <end position="26"/>
    </location>
</feature>
<dbReference type="PANTHER" id="PTHR35829">
    <property type="entry name" value="OS05G0470900 PROTEIN"/>
    <property type="match status" value="1"/>
</dbReference>
<reference evidence="2 3" key="3">
    <citation type="journal article" date="2013" name="Rice">
        <title>Improvement of the Oryza sativa Nipponbare reference genome using next generation sequence and optical map data.</title>
        <authorList>
            <person name="Kawahara Y."/>
            <person name="de la Bastide M."/>
            <person name="Hamilton J.P."/>
            <person name="Kanamori H."/>
            <person name="McCombie W.R."/>
            <person name="Ouyang S."/>
            <person name="Schwartz D.C."/>
            <person name="Tanaka T."/>
            <person name="Wu J."/>
            <person name="Zhou S."/>
            <person name="Childs K.L."/>
            <person name="Davidson R.M."/>
            <person name="Lin H."/>
            <person name="Quesada-Ocampo L."/>
            <person name="Vaillancourt B."/>
            <person name="Sakai H."/>
            <person name="Lee S.S."/>
            <person name="Kim J."/>
            <person name="Numa H."/>
            <person name="Itoh T."/>
            <person name="Buell C.R."/>
            <person name="Matsumoto T."/>
        </authorList>
    </citation>
    <scope>NUCLEOTIDE SEQUENCE [LARGE SCALE GENOMIC DNA]</scope>
    <source>
        <strain evidence="3">cv. Nipponbare</strain>
    </source>
</reference>
<sequence>PLGRVLPSPFPSRQCPPDPHQPPHHHHAAILYASHAAGPRTCGTTTCCRASRAPRRRRRRRHGDRDGEGRRVRVRVRGGGRHEAAAAAAAQGERRARGGAAARFAAPDAAAVLLRVVVGGGDPAQRRARTHVPFSWESSPGVPKDAACGRKVVREVLPPRPPPGRGGGGGGSPAHAHARAYFGNATETTSSDDDDSDDTFSDALDRISASDRFAAFSSRLSSIDGAGSLRLPSFIMDRFLPAANAIATTSADKRPKKTPRRGARSSKQDEEATASARRRAQSLRRASGREQPKQPPPRHHVSTLQRKESEPPPPPRQSRDIDEETQSDEMSPRSCGFMLFLPWSVKPVLCGFARSRTSRAADASTTASSPPRRSVTLGNALEKEKEKEKDKSKLRGGGGDPSRWSDEKSGSGREWSSPGWGTAILGTSKRYCADARKALSRLARSATDGRGSPRVTGERRAGKPAAAASPRRSTSGEIPPLSPPSESWLSHARGSSTLSNKR</sequence>
<reference evidence="2 3" key="2">
    <citation type="journal article" date="2013" name="Plant Cell Physiol.">
        <title>Rice Annotation Project Database (RAP-DB): an integrative and interactive database for rice genomics.</title>
        <authorList>
            <person name="Sakai H."/>
            <person name="Lee S.S."/>
            <person name="Tanaka T."/>
            <person name="Numa H."/>
            <person name="Kim J."/>
            <person name="Kawahara Y."/>
            <person name="Wakimoto H."/>
            <person name="Yang C.C."/>
            <person name="Iwamoto M."/>
            <person name="Abe T."/>
            <person name="Yamada Y."/>
            <person name="Muto A."/>
            <person name="Inokuchi H."/>
            <person name="Ikemura T."/>
            <person name="Matsumoto T."/>
            <person name="Sasaki T."/>
            <person name="Itoh T."/>
        </authorList>
    </citation>
    <scope>NUCLEOTIDE SEQUENCE [LARGE SCALE GENOMIC DNA]</scope>
    <source>
        <strain evidence="3">cv. Nipponbare</strain>
    </source>
</reference>
<feature type="region of interest" description="Disordered" evidence="1">
    <location>
        <begin position="441"/>
        <end position="502"/>
    </location>
</feature>
<feature type="compositionally biased region" description="Low complexity" evidence="1">
    <location>
        <begin position="42"/>
        <end position="51"/>
    </location>
</feature>
<organism evidence="2 3">
    <name type="scientific">Oryza sativa subsp. japonica</name>
    <name type="common">Rice</name>
    <dbReference type="NCBI Taxonomy" id="39947"/>
    <lineage>
        <taxon>Eukaryota</taxon>
        <taxon>Viridiplantae</taxon>
        <taxon>Streptophyta</taxon>
        <taxon>Embryophyta</taxon>
        <taxon>Tracheophyta</taxon>
        <taxon>Spermatophyta</taxon>
        <taxon>Magnoliopsida</taxon>
        <taxon>Liliopsida</taxon>
        <taxon>Poales</taxon>
        <taxon>Poaceae</taxon>
        <taxon>BOP clade</taxon>
        <taxon>Oryzoideae</taxon>
        <taxon>Oryzeae</taxon>
        <taxon>Oryzinae</taxon>
        <taxon>Oryza</taxon>
        <taxon>Oryza sativa</taxon>
    </lineage>
</organism>
<dbReference type="InterPro" id="IPR007789">
    <property type="entry name" value="DUF688"/>
</dbReference>
<feature type="region of interest" description="Disordered" evidence="1">
    <location>
        <begin position="356"/>
        <end position="424"/>
    </location>
</feature>
<accession>A0A0N7KKY2</accession>
<dbReference type="InParanoid" id="A0A0N7KKY2"/>
<evidence type="ECO:0000313" key="2">
    <source>
        <dbReference type="EMBL" id="BAS94489.1"/>
    </source>
</evidence>
<gene>
    <name evidence="2" type="ordered locus">Os05g0470900</name>
    <name evidence="2" type="ORF">OSNPB_050470900</name>
</gene>
<feature type="compositionally biased region" description="Polar residues" evidence="1">
    <location>
        <begin position="493"/>
        <end position="502"/>
    </location>
</feature>
<dbReference type="OMA" id="MEIVTAR"/>
<evidence type="ECO:0000256" key="1">
    <source>
        <dbReference type="SAM" id="MobiDB-lite"/>
    </source>
</evidence>